<proteinExistence type="predicted"/>
<reference evidence="4 5" key="1">
    <citation type="journal article" date="2014" name="PLoS ONE">
        <title>De novo Genome Assembly of the Fungal Plant Pathogen Pyrenophora semeniperda.</title>
        <authorList>
            <person name="Soliai M.M."/>
            <person name="Meyer S.E."/>
            <person name="Udall J.A."/>
            <person name="Elzinga D.E."/>
            <person name="Hermansen R.A."/>
            <person name="Bodily P.M."/>
            <person name="Hart A.A."/>
            <person name="Coleman C.E."/>
        </authorList>
    </citation>
    <scope>NUCLEOTIDE SEQUENCE [LARGE SCALE GENOMIC DNA]</scope>
    <source>
        <strain evidence="4 5">CCB06</strain>
        <tissue evidence="4">Mycelium</tissue>
    </source>
</reference>
<accession>A0A3M7M1P7</accession>
<dbReference type="InterPro" id="IPR002110">
    <property type="entry name" value="Ankyrin_rpt"/>
</dbReference>
<dbReference type="Pfam" id="PF00023">
    <property type="entry name" value="Ank"/>
    <property type="match status" value="1"/>
</dbReference>
<evidence type="ECO:0000256" key="3">
    <source>
        <dbReference type="PROSITE-ProRule" id="PRU00023"/>
    </source>
</evidence>
<keyword evidence="1" id="KW-0677">Repeat</keyword>
<feature type="repeat" description="ANK" evidence="3">
    <location>
        <begin position="515"/>
        <end position="554"/>
    </location>
</feature>
<dbReference type="SMART" id="SM00248">
    <property type="entry name" value="ANK"/>
    <property type="match status" value="10"/>
</dbReference>
<dbReference type="Pfam" id="PF12796">
    <property type="entry name" value="Ank_2"/>
    <property type="match status" value="3"/>
</dbReference>
<feature type="repeat" description="ANK" evidence="3">
    <location>
        <begin position="482"/>
        <end position="514"/>
    </location>
</feature>
<keyword evidence="2 3" id="KW-0040">ANK repeat</keyword>
<dbReference type="PROSITE" id="PS50297">
    <property type="entry name" value="ANK_REP_REGION"/>
    <property type="match status" value="5"/>
</dbReference>
<dbReference type="PRINTS" id="PR01415">
    <property type="entry name" value="ANKYRIN"/>
</dbReference>
<feature type="repeat" description="ANK" evidence="3">
    <location>
        <begin position="449"/>
        <end position="481"/>
    </location>
</feature>
<dbReference type="PANTHER" id="PTHR24198:SF165">
    <property type="entry name" value="ANKYRIN REPEAT-CONTAINING PROTEIN-RELATED"/>
    <property type="match status" value="1"/>
</dbReference>
<dbReference type="EMBL" id="KE747816">
    <property type="protein sequence ID" value="RMZ68427.1"/>
    <property type="molecule type" value="Genomic_DNA"/>
</dbReference>
<evidence type="ECO:0000313" key="4">
    <source>
        <dbReference type="EMBL" id="RMZ68427.1"/>
    </source>
</evidence>
<dbReference type="Proteomes" id="UP000265663">
    <property type="component" value="Unassembled WGS sequence"/>
</dbReference>
<protein>
    <submittedName>
        <fullName evidence="4">Ankyrin repeat</fullName>
    </submittedName>
</protein>
<organism evidence="4 5">
    <name type="scientific">Pyrenophora seminiperda CCB06</name>
    <dbReference type="NCBI Taxonomy" id="1302712"/>
    <lineage>
        <taxon>Eukaryota</taxon>
        <taxon>Fungi</taxon>
        <taxon>Dikarya</taxon>
        <taxon>Ascomycota</taxon>
        <taxon>Pezizomycotina</taxon>
        <taxon>Dothideomycetes</taxon>
        <taxon>Pleosporomycetidae</taxon>
        <taxon>Pleosporales</taxon>
        <taxon>Pleosporineae</taxon>
        <taxon>Pleosporaceae</taxon>
        <taxon>Pyrenophora</taxon>
    </lineage>
</organism>
<evidence type="ECO:0000256" key="2">
    <source>
        <dbReference type="ARBA" id="ARBA00023043"/>
    </source>
</evidence>
<dbReference type="Gene3D" id="1.25.40.20">
    <property type="entry name" value="Ankyrin repeat-containing domain"/>
    <property type="match status" value="2"/>
</dbReference>
<dbReference type="InterPro" id="IPR036770">
    <property type="entry name" value="Ankyrin_rpt-contain_sf"/>
</dbReference>
<name>A0A3M7M1P7_9PLEO</name>
<feature type="repeat" description="ANK" evidence="3">
    <location>
        <begin position="364"/>
        <end position="396"/>
    </location>
</feature>
<evidence type="ECO:0000256" key="1">
    <source>
        <dbReference type="ARBA" id="ARBA00022737"/>
    </source>
</evidence>
<dbReference type="PANTHER" id="PTHR24198">
    <property type="entry name" value="ANKYRIN REPEAT AND PROTEIN KINASE DOMAIN-CONTAINING PROTEIN"/>
    <property type="match status" value="1"/>
</dbReference>
<dbReference type="PROSITE" id="PS50088">
    <property type="entry name" value="ANK_REPEAT"/>
    <property type="match status" value="6"/>
</dbReference>
<evidence type="ECO:0000313" key="5">
    <source>
        <dbReference type="Proteomes" id="UP000265663"/>
    </source>
</evidence>
<sequence length="647" mass="70295">MFILPTIYIVPQVVSSDLYGPLRRFQMSEQLTNAFDDLSPLKSSDLPIHKAAYKGDIPLLASLVPLCEDIDIRSACNCTPLHLAIRGNHGDAVQLLLSAGADPTLQDTLDTAMQPPFDAVDLAAWLGAQHAMSALIDAGLEIPASAFERSVSLNHVECMRIMLSKLPDQRFSDQPKLDGVRLALGRAAICWHLEAVEFLLTQVHGFPDKTKPQDRTALGIGVALAVDLEYICDDDCRWSTIANPERFPIILEKLVASGADVNAEHPATGNSGFWTVLGDQDLTRFFLGHGLRQESQTKGGHTPIFGIVYSVNTEPSLLEAFIAAGADVNHKDRALRTPLHYTANRVLAEILYQHGADLSVKDKHGLTPLHSACKNGRLDVIRYLILMGAAIDEPASCGYTPLLYSLSNEEDDFEDCSFPLLPSAEQCPSIEVTRILLAHGANVHAATASGQTALHGAARIGDIELVRSLVDVGANFRAGNAKGETILHIAARTASVQTVQYLMEEGADVHVVTSSGQSVMHAACSSGNITTLPAITIILEMLLEARVDVNAKDITGATPLHVLYNQCYRSKLSDTKALNMLLRRGADKLAKDKEGDSVNNLVEKDHIWTWGEEGLLDGTKIPTEYGTWRGYRGRGSWIRGRGSTRSH</sequence>
<dbReference type="SUPFAM" id="SSF48403">
    <property type="entry name" value="Ankyrin repeat"/>
    <property type="match status" value="2"/>
</dbReference>
<dbReference type="OrthoDB" id="5431422at2759"/>
<feature type="repeat" description="ANK" evidence="3">
    <location>
        <begin position="299"/>
        <end position="333"/>
    </location>
</feature>
<gene>
    <name evidence="4" type="ORF">GMOD_00008127</name>
</gene>
<feature type="repeat" description="ANK" evidence="3">
    <location>
        <begin position="76"/>
        <end position="108"/>
    </location>
</feature>
<dbReference type="AlphaFoldDB" id="A0A3M7M1P7"/>
<keyword evidence="5" id="KW-1185">Reference proteome</keyword>